<dbReference type="SUPFAM" id="SSF52980">
    <property type="entry name" value="Restriction endonuclease-like"/>
    <property type="match status" value="1"/>
</dbReference>
<dbReference type="PANTHER" id="PTHR34039:SF1">
    <property type="entry name" value="UPF0102 PROTEIN YRAN"/>
    <property type="match status" value="1"/>
</dbReference>
<dbReference type="AlphaFoldDB" id="A0AAN1QLV1"/>
<organism evidence="3 4">
    <name type="scientific">Synechococcus elongatus PCC 11801</name>
    <dbReference type="NCBI Taxonomy" id="2219813"/>
    <lineage>
        <taxon>Bacteria</taxon>
        <taxon>Bacillati</taxon>
        <taxon>Cyanobacteriota</taxon>
        <taxon>Cyanophyceae</taxon>
        <taxon>Synechococcales</taxon>
        <taxon>Synechococcaceae</taxon>
        <taxon>Synechococcus</taxon>
    </lineage>
</organism>
<reference evidence="3 4" key="1">
    <citation type="journal article" date="2018" name="Sci. Rep.">
        <title>Genome Features and Biochemical Characteristics of a Robust, Fast Growing and Naturally Transformable Cyanobacterium Synechococcus elongatus PCC 11801 Isolated from India.</title>
        <authorList>
            <person name="Jaiswal D."/>
            <person name="Sengupta A."/>
            <person name="Sohoni S."/>
            <person name="Sengupta S."/>
            <person name="Phadnavis A.G."/>
            <person name="Pakrasi H.B."/>
            <person name="Wangikar P.P."/>
        </authorList>
    </citation>
    <scope>NUCLEOTIDE SEQUENCE [LARGE SCALE GENOMIC DNA]</scope>
    <source>
        <strain evidence="3 4">PCC 11801</strain>
    </source>
</reference>
<dbReference type="InterPro" id="IPR011335">
    <property type="entry name" value="Restrct_endonuc-II-like"/>
</dbReference>
<evidence type="ECO:0000256" key="2">
    <source>
        <dbReference type="HAMAP-Rule" id="MF_00048"/>
    </source>
</evidence>
<dbReference type="PANTHER" id="PTHR34039">
    <property type="entry name" value="UPF0102 PROTEIN YRAN"/>
    <property type="match status" value="1"/>
</dbReference>
<dbReference type="RefSeq" id="WP_208675082.1">
    <property type="nucleotide sequence ID" value="NZ_CP030139.2"/>
</dbReference>
<dbReference type="HAMAP" id="MF_00048">
    <property type="entry name" value="UPF0102"/>
    <property type="match status" value="1"/>
</dbReference>
<protein>
    <recommendedName>
        <fullName evidence="2">UPF0102 protein DOP62_01800</fullName>
    </recommendedName>
</protein>
<dbReference type="InterPro" id="IPR011856">
    <property type="entry name" value="tRNA_endonuc-like_dom_sf"/>
</dbReference>
<dbReference type="Gene3D" id="3.40.1350.10">
    <property type="match status" value="1"/>
</dbReference>
<sequence>MQVIDLPLDRAGEALVAAWCRDRRVEVLAERWHCRWGELDLVAQEESALRFIEVKTRRQTGWDQSGLLAIGLAKQRCLSRAAACYLASLGDDAAAACRFDVALVRYRREPSADAVKVAAWGQGYLELWCYLPDAFSAVESGW</sequence>
<dbReference type="Pfam" id="PF02021">
    <property type="entry name" value="UPF0102"/>
    <property type="match status" value="1"/>
</dbReference>
<accession>A0AAN1QLV1</accession>
<dbReference type="GO" id="GO:0003676">
    <property type="term" value="F:nucleic acid binding"/>
    <property type="evidence" value="ECO:0007669"/>
    <property type="project" value="InterPro"/>
</dbReference>
<name>A0AAN1QLV1_SYNEL</name>
<gene>
    <name evidence="3" type="ORF">DOP62_01800</name>
</gene>
<dbReference type="EMBL" id="CP030139">
    <property type="protein sequence ID" value="AZB71625.1"/>
    <property type="molecule type" value="Genomic_DNA"/>
</dbReference>
<evidence type="ECO:0000256" key="1">
    <source>
        <dbReference type="ARBA" id="ARBA00006738"/>
    </source>
</evidence>
<evidence type="ECO:0000313" key="4">
    <source>
        <dbReference type="Proteomes" id="UP000267249"/>
    </source>
</evidence>
<dbReference type="Proteomes" id="UP000267249">
    <property type="component" value="Chromosome"/>
</dbReference>
<comment type="similarity">
    <text evidence="1 2">Belongs to the UPF0102 family.</text>
</comment>
<evidence type="ECO:0000313" key="3">
    <source>
        <dbReference type="EMBL" id="AZB71625.1"/>
    </source>
</evidence>
<proteinExistence type="inferred from homology"/>
<dbReference type="NCBIfam" id="TIGR00252">
    <property type="entry name" value="YraN family protein"/>
    <property type="match status" value="1"/>
</dbReference>
<dbReference type="InterPro" id="IPR003509">
    <property type="entry name" value="UPF0102_YraN-like"/>
</dbReference>